<dbReference type="STRING" id="2094558.A0A314YF92"/>
<feature type="compositionally biased region" description="Low complexity" evidence="6">
    <location>
        <begin position="158"/>
        <end position="178"/>
    </location>
</feature>
<keyword evidence="5" id="KW-0539">Nucleus</keyword>
<accession>A0A314YF92</accession>
<dbReference type="SMART" id="SM00432">
    <property type="entry name" value="MADS"/>
    <property type="match status" value="1"/>
</dbReference>
<dbReference type="GO" id="GO:0046983">
    <property type="term" value="F:protein dimerization activity"/>
    <property type="evidence" value="ECO:0007669"/>
    <property type="project" value="InterPro"/>
</dbReference>
<proteinExistence type="predicted"/>
<dbReference type="SUPFAM" id="SSF55455">
    <property type="entry name" value="SRF-like"/>
    <property type="match status" value="1"/>
</dbReference>
<dbReference type="Pfam" id="PF00319">
    <property type="entry name" value="SRF-TF"/>
    <property type="match status" value="1"/>
</dbReference>
<dbReference type="PRINTS" id="PR00404">
    <property type="entry name" value="MADSDOMAIN"/>
</dbReference>
<dbReference type="EMBL" id="PJQY01001401">
    <property type="protein sequence ID" value="PQQ02844.1"/>
    <property type="molecule type" value="Genomic_DNA"/>
</dbReference>
<evidence type="ECO:0000313" key="8">
    <source>
        <dbReference type="EMBL" id="PQQ02844.1"/>
    </source>
</evidence>
<dbReference type="Proteomes" id="UP000250321">
    <property type="component" value="Unassembled WGS sequence"/>
</dbReference>
<keyword evidence="9" id="KW-1185">Reference proteome</keyword>
<feature type="domain" description="MADS-box" evidence="7">
    <location>
        <begin position="7"/>
        <end position="67"/>
    </location>
</feature>
<evidence type="ECO:0000256" key="3">
    <source>
        <dbReference type="ARBA" id="ARBA00023125"/>
    </source>
</evidence>
<keyword evidence="4" id="KW-0804">Transcription</keyword>
<dbReference type="GO" id="GO:0045944">
    <property type="term" value="P:positive regulation of transcription by RNA polymerase II"/>
    <property type="evidence" value="ECO:0007669"/>
    <property type="project" value="InterPro"/>
</dbReference>
<evidence type="ECO:0000256" key="2">
    <source>
        <dbReference type="ARBA" id="ARBA00023015"/>
    </source>
</evidence>
<evidence type="ECO:0000259" key="7">
    <source>
        <dbReference type="PROSITE" id="PS50066"/>
    </source>
</evidence>
<comment type="caution">
    <text evidence="8">The sequence shown here is derived from an EMBL/GenBank/DDBJ whole genome shotgun (WGS) entry which is preliminary data.</text>
</comment>
<dbReference type="CDD" id="cd00265">
    <property type="entry name" value="MADS_MEF2_like"/>
    <property type="match status" value="1"/>
</dbReference>
<dbReference type="GO" id="GO:0005634">
    <property type="term" value="C:nucleus"/>
    <property type="evidence" value="ECO:0007669"/>
    <property type="project" value="UniProtKB-SubCell"/>
</dbReference>
<evidence type="ECO:0000256" key="5">
    <source>
        <dbReference type="ARBA" id="ARBA00023242"/>
    </source>
</evidence>
<dbReference type="InterPro" id="IPR036879">
    <property type="entry name" value="TF_MADSbox_sf"/>
</dbReference>
<dbReference type="AlphaFoldDB" id="A0A314YF92"/>
<dbReference type="GO" id="GO:0000978">
    <property type="term" value="F:RNA polymerase II cis-regulatory region sequence-specific DNA binding"/>
    <property type="evidence" value="ECO:0007669"/>
    <property type="project" value="TreeGrafter"/>
</dbReference>
<gene>
    <name evidence="8" type="ORF">Pyn_23623</name>
</gene>
<evidence type="ECO:0000313" key="9">
    <source>
        <dbReference type="Proteomes" id="UP000250321"/>
    </source>
</evidence>
<dbReference type="InterPro" id="IPR002100">
    <property type="entry name" value="TF_MADSbox"/>
</dbReference>
<evidence type="ECO:0000256" key="6">
    <source>
        <dbReference type="SAM" id="MobiDB-lite"/>
    </source>
</evidence>
<evidence type="ECO:0000256" key="1">
    <source>
        <dbReference type="ARBA" id="ARBA00004123"/>
    </source>
</evidence>
<dbReference type="FunFam" id="3.40.1810.10:FF:000006">
    <property type="entry name" value="Agamous-like MADS-box protein AGL62"/>
    <property type="match status" value="1"/>
</dbReference>
<dbReference type="PROSITE" id="PS50066">
    <property type="entry name" value="MADS_BOX_2"/>
    <property type="match status" value="1"/>
</dbReference>
<feature type="region of interest" description="Disordered" evidence="6">
    <location>
        <begin position="147"/>
        <end position="178"/>
    </location>
</feature>
<evidence type="ECO:0000256" key="4">
    <source>
        <dbReference type="ARBA" id="ARBA00023163"/>
    </source>
</evidence>
<dbReference type="GO" id="GO:0000981">
    <property type="term" value="F:DNA-binding transcription factor activity, RNA polymerase II-specific"/>
    <property type="evidence" value="ECO:0007669"/>
    <property type="project" value="TreeGrafter"/>
</dbReference>
<protein>
    <recommendedName>
        <fullName evidence="7">MADS-box domain-containing protein</fullName>
    </recommendedName>
</protein>
<dbReference type="OrthoDB" id="1898716at2759"/>
<comment type="subcellular location">
    <subcellularLocation>
        <location evidence="1">Nucleus</location>
    </subcellularLocation>
</comment>
<keyword evidence="3" id="KW-0238">DNA-binding</keyword>
<dbReference type="Gene3D" id="3.40.1810.10">
    <property type="entry name" value="Transcription factor, MADS-box"/>
    <property type="match status" value="1"/>
</dbReference>
<dbReference type="PANTHER" id="PTHR11945">
    <property type="entry name" value="MADS BOX PROTEIN"/>
    <property type="match status" value="1"/>
</dbReference>
<name>A0A314YF92_PRUYE</name>
<keyword evidence="2" id="KW-0805">Transcription regulation</keyword>
<dbReference type="PANTHER" id="PTHR11945:SF759">
    <property type="entry name" value="MADS-BOX DOMAIN-CONTAINING PROTEIN"/>
    <property type="match status" value="1"/>
</dbReference>
<reference evidence="8 9" key="1">
    <citation type="submission" date="2018-02" db="EMBL/GenBank/DDBJ databases">
        <title>Draft genome of wild Prunus yedoensis var. nudiflora.</title>
        <authorList>
            <person name="Baek S."/>
            <person name="Kim J.-H."/>
            <person name="Choi K."/>
            <person name="Kim G.-B."/>
            <person name="Cho A."/>
            <person name="Jang H."/>
            <person name="Shin C.-H."/>
            <person name="Yu H.-J."/>
            <person name="Mun J.-H."/>
        </authorList>
    </citation>
    <scope>NUCLEOTIDE SEQUENCE [LARGE SCALE GENOMIC DNA]</scope>
    <source>
        <strain evidence="9">cv. Jeju island</strain>
        <tissue evidence="8">Leaf</tissue>
    </source>
</reference>
<sequence length="224" mass="25456">MEGRKTKGRQKIEMKRIENQDDRLLTFSKRRSGVYKKASELATLCGAEVGVVVFSPSGKPFSYANSSIDSIANRFLNGHRHHHQHHDYDHDQNHDNINDDKMNIDAIDRSRHTIVEAYRQVRIDEMNKKHNELVSKLEVERERGKALQKRMKAKAKEISSSAESAGSTGSSSSSSSSKSQLQGWWEAPFEDLDLKGLKQLHASFQHLRNDLLPALTCLNNLNPH</sequence>
<dbReference type="InterPro" id="IPR033896">
    <property type="entry name" value="MEF2-like_N"/>
</dbReference>
<organism evidence="8 9">
    <name type="scientific">Prunus yedoensis var. nudiflora</name>
    <dbReference type="NCBI Taxonomy" id="2094558"/>
    <lineage>
        <taxon>Eukaryota</taxon>
        <taxon>Viridiplantae</taxon>
        <taxon>Streptophyta</taxon>
        <taxon>Embryophyta</taxon>
        <taxon>Tracheophyta</taxon>
        <taxon>Spermatophyta</taxon>
        <taxon>Magnoliopsida</taxon>
        <taxon>eudicotyledons</taxon>
        <taxon>Gunneridae</taxon>
        <taxon>Pentapetalae</taxon>
        <taxon>rosids</taxon>
        <taxon>fabids</taxon>
        <taxon>Rosales</taxon>
        <taxon>Rosaceae</taxon>
        <taxon>Amygdaloideae</taxon>
        <taxon>Amygdaleae</taxon>
        <taxon>Prunus</taxon>
    </lineage>
</organism>